<proteinExistence type="inferred from homology"/>
<accession>A0A423VZ68</accession>
<protein>
    <submittedName>
        <fullName evidence="4">Uncharacterized protein</fullName>
    </submittedName>
</protein>
<evidence type="ECO:0000256" key="3">
    <source>
        <dbReference type="RuleBase" id="RU000363"/>
    </source>
</evidence>
<gene>
    <name evidence="4" type="ORF">VMCG_07742</name>
</gene>
<dbReference type="Proteomes" id="UP000283895">
    <property type="component" value="Unassembled WGS sequence"/>
</dbReference>
<organism evidence="4 5">
    <name type="scientific">Cytospora schulzeri</name>
    <dbReference type="NCBI Taxonomy" id="448051"/>
    <lineage>
        <taxon>Eukaryota</taxon>
        <taxon>Fungi</taxon>
        <taxon>Dikarya</taxon>
        <taxon>Ascomycota</taxon>
        <taxon>Pezizomycotina</taxon>
        <taxon>Sordariomycetes</taxon>
        <taxon>Sordariomycetidae</taxon>
        <taxon>Diaporthales</taxon>
        <taxon>Cytosporaceae</taxon>
        <taxon>Cytospora</taxon>
    </lineage>
</organism>
<comment type="similarity">
    <text evidence="1 3">Belongs to the short-chain dehydrogenases/reductases (SDR) family.</text>
</comment>
<evidence type="ECO:0000313" key="5">
    <source>
        <dbReference type="Proteomes" id="UP000283895"/>
    </source>
</evidence>
<dbReference type="Pfam" id="PF00106">
    <property type="entry name" value="adh_short"/>
    <property type="match status" value="1"/>
</dbReference>
<comment type="caution">
    <text evidence="4">The sequence shown here is derived from an EMBL/GenBank/DDBJ whole genome shotgun (WGS) entry which is preliminary data.</text>
</comment>
<dbReference type="SUPFAM" id="SSF51735">
    <property type="entry name" value="NAD(P)-binding Rossmann-fold domains"/>
    <property type="match status" value="1"/>
</dbReference>
<dbReference type="Gene3D" id="3.40.50.720">
    <property type="entry name" value="NAD(P)-binding Rossmann-like Domain"/>
    <property type="match status" value="1"/>
</dbReference>
<dbReference type="AlphaFoldDB" id="A0A423VZ68"/>
<name>A0A423VZ68_9PEZI</name>
<keyword evidence="5" id="KW-1185">Reference proteome</keyword>
<evidence type="ECO:0000256" key="2">
    <source>
        <dbReference type="ARBA" id="ARBA00023002"/>
    </source>
</evidence>
<keyword evidence="2" id="KW-0560">Oxidoreductase</keyword>
<reference evidence="4 5" key="1">
    <citation type="submission" date="2015-09" db="EMBL/GenBank/DDBJ databases">
        <title>Host preference determinants of Valsa canker pathogens revealed by comparative genomics.</title>
        <authorList>
            <person name="Yin Z."/>
            <person name="Huang L."/>
        </authorList>
    </citation>
    <scope>NUCLEOTIDE SEQUENCE [LARGE SCALE GENOMIC DNA]</scope>
    <source>
        <strain evidence="4 5">03-1</strain>
    </source>
</reference>
<evidence type="ECO:0000256" key="1">
    <source>
        <dbReference type="ARBA" id="ARBA00006484"/>
    </source>
</evidence>
<sequence length="356" mass="38129">MAHAPFILPSKYEEVHRVENTAGPGDARPTGMQILEDQDRLDGSLADKIVVITGCSSGIGVPTVQAMAAAGCTVYGGVRPASIDKTKKALSSTLNDPKILGKVHILEIDMTSLASIKAFADEIKKREKVVNILINNAGVMAIPKREVTEDGFEMQLGTNHLGHFYLFQNLKGHLLAGARASSDFASRVINLGSVAHRFATVSFDDINAEKEGSYNPGKAYGQSKTAVLWMTNHVERLYGSQGLHGYTCTPGGVATALQKHVQVQMDALRDDTRTADHMRSVDQGCATTIWAATARELEGRGGLYCEDCGVAGPAQPVKDGYPHLAPGYSAGWAYSPDGEERLWTVSNVMVGLEEGA</sequence>
<evidence type="ECO:0000313" key="4">
    <source>
        <dbReference type="EMBL" id="ROV96320.1"/>
    </source>
</evidence>
<dbReference type="PANTHER" id="PTHR24320:SF272">
    <property type="entry name" value="NAD(P)-BINDING ROSSMANN-FOLD SUPERFAMILY PROTEIN"/>
    <property type="match status" value="1"/>
</dbReference>
<dbReference type="PRINTS" id="PR00081">
    <property type="entry name" value="GDHRDH"/>
</dbReference>
<dbReference type="InterPro" id="IPR036291">
    <property type="entry name" value="NAD(P)-bd_dom_sf"/>
</dbReference>
<dbReference type="EMBL" id="LKEA01000033">
    <property type="protein sequence ID" value="ROV96320.1"/>
    <property type="molecule type" value="Genomic_DNA"/>
</dbReference>
<dbReference type="STRING" id="356882.A0A423VZ68"/>
<dbReference type="PRINTS" id="PR00080">
    <property type="entry name" value="SDRFAMILY"/>
</dbReference>
<dbReference type="PANTHER" id="PTHR24320">
    <property type="entry name" value="RETINOL DEHYDROGENASE"/>
    <property type="match status" value="1"/>
</dbReference>
<dbReference type="OrthoDB" id="191139at2759"/>
<dbReference type="GO" id="GO:0016491">
    <property type="term" value="F:oxidoreductase activity"/>
    <property type="evidence" value="ECO:0007669"/>
    <property type="project" value="UniProtKB-KW"/>
</dbReference>
<dbReference type="InterPro" id="IPR002347">
    <property type="entry name" value="SDR_fam"/>
</dbReference>